<evidence type="ECO:0000313" key="3">
    <source>
        <dbReference type="EMBL" id="GES01529.1"/>
    </source>
</evidence>
<keyword evidence="4" id="KW-1185">Reference proteome</keyword>
<dbReference type="GO" id="GO:0071949">
    <property type="term" value="F:FAD binding"/>
    <property type="evidence" value="ECO:0007669"/>
    <property type="project" value="InterPro"/>
</dbReference>
<dbReference type="AlphaFoldDB" id="A0A5M3VZU5"/>
<feature type="domain" description="FAD-binding" evidence="2">
    <location>
        <begin position="4"/>
        <end position="317"/>
    </location>
</feature>
<dbReference type="SUPFAM" id="SSF51905">
    <property type="entry name" value="FAD/NAD(P)-binding domain"/>
    <property type="match status" value="1"/>
</dbReference>
<evidence type="ECO:0000256" key="1">
    <source>
        <dbReference type="ARBA" id="ARBA00023002"/>
    </source>
</evidence>
<reference evidence="3 4" key="1">
    <citation type="submission" date="2019-10" db="EMBL/GenBank/DDBJ databases">
        <title>Whole genome shotgun sequence of Acrocarpospora corrugata NBRC 13972.</title>
        <authorList>
            <person name="Ichikawa N."/>
            <person name="Kimura A."/>
            <person name="Kitahashi Y."/>
            <person name="Komaki H."/>
            <person name="Oguchi A."/>
        </authorList>
    </citation>
    <scope>NUCLEOTIDE SEQUENCE [LARGE SCALE GENOMIC DNA]</scope>
    <source>
        <strain evidence="3 4">NBRC 13972</strain>
    </source>
</reference>
<dbReference type="PANTHER" id="PTHR43476:SF5">
    <property type="entry name" value="FAD-DEPENDENT MONOOXYGENASE"/>
    <property type="match status" value="1"/>
</dbReference>
<dbReference type="InterPro" id="IPR050631">
    <property type="entry name" value="PheA/TfdB_FAD_monoxygenase"/>
</dbReference>
<dbReference type="OrthoDB" id="9791689at2"/>
<gene>
    <name evidence="3" type="ORF">Acor_35930</name>
</gene>
<keyword evidence="1" id="KW-0560">Oxidoreductase</keyword>
<dbReference type="PRINTS" id="PR00420">
    <property type="entry name" value="RNGMNOXGNASE"/>
</dbReference>
<comment type="caution">
    <text evidence="3">The sequence shown here is derived from an EMBL/GenBank/DDBJ whole genome shotgun (WGS) entry which is preliminary data.</text>
</comment>
<dbReference type="Gene3D" id="3.50.50.60">
    <property type="entry name" value="FAD/NAD(P)-binding domain"/>
    <property type="match status" value="2"/>
</dbReference>
<dbReference type="RefSeq" id="WP_155337808.1">
    <property type="nucleotide sequence ID" value="NZ_BAAABN010000042.1"/>
</dbReference>
<evidence type="ECO:0000313" key="4">
    <source>
        <dbReference type="Proteomes" id="UP000334990"/>
    </source>
</evidence>
<dbReference type="GO" id="GO:0004497">
    <property type="term" value="F:monooxygenase activity"/>
    <property type="evidence" value="ECO:0007669"/>
    <property type="project" value="UniProtKB-KW"/>
</dbReference>
<dbReference type="Pfam" id="PF01494">
    <property type="entry name" value="FAD_binding_3"/>
    <property type="match status" value="1"/>
</dbReference>
<dbReference type="Proteomes" id="UP000334990">
    <property type="component" value="Unassembled WGS sequence"/>
</dbReference>
<dbReference type="InterPro" id="IPR002938">
    <property type="entry name" value="FAD-bd"/>
</dbReference>
<dbReference type="NCBIfam" id="NF004834">
    <property type="entry name" value="PRK06185.1-3"/>
    <property type="match status" value="1"/>
</dbReference>
<evidence type="ECO:0000259" key="2">
    <source>
        <dbReference type="Pfam" id="PF01494"/>
    </source>
</evidence>
<name>A0A5M3VZU5_9ACTN</name>
<accession>A0A5M3VZU5</accession>
<dbReference type="InterPro" id="IPR036188">
    <property type="entry name" value="FAD/NAD-bd_sf"/>
</dbReference>
<keyword evidence="3" id="KW-0503">Monooxygenase</keyword>
<proteinExistence type="predicted"/>
<protein>
    <submittedName>
        <fullName evidence="3">Monooxygenase</fullName>
    </submittedName>
</protein>
<organism evidence="3 4">
    <name type="scientific">Acrocarpospora corrugata</name>
    <dbReference type="NCBI Taxonomy" id="35763"/>
    <lineage>
        <taxon>Bacteria</taxon>
        <taxon>Bacillati</taxon>
        <taxon>Actinomycetota</taxon>
        <taxon>Actinomycetes</taxon>
        <taxon>Streptosporangiales</taxon>
        <taxon>Streptosporangiaceae</taxon>
        <taxon>Acrocarpospora</taxon>
    </lineage>
</organism>
<dbReference type="EMBL" id="BLAD01000051">
    <property type="protein sequence ID" value="GES01529.1"/>
    <property type="molecule type" value="Genomic_DNA"/>
</dbReference>
<dbReference type="PANTHER" id="PTHR43476">
    <property type="entry name" value="3-(3-HYDROXY-PHENYL)PROPIONATE/3-HYDROXYCINNAMIC ACID HYDROXYLASE"/>
    <property type="match status" value="1"/>
</dbReference>
<sequence>MPDTTCVIAGGGPAGAMLALLLARAGIDVTLLEKHADFLRDFRGDTIHPSTLQVLDELGLMGEFEKLPYYALPYLAVDAGDGRVPLADFRGLPGKYRKIAMVPQWEFLNMITTAASRLPGFKLVMRAEAYDVIRDGDAVRGVKYREDGREREIRAALTVAADGRKSDLRRAVGFEPRELGAPMDVLWFRQDRHDGDPEEMFLRPGAGVAMVAINRGDYWQLAYLIPKSSYAEFKARGVARFRADVQRLLPFVRPDELTFDDVSMLTVQVNRLRKWHLPGLLVIGDAAHAMSPVGGVGINLAVQDAVAAANILAGPMARAERRRRPVLDPVPESLLARVQRRRMYPTVATQFLQLRIQNQVIAKVLGDPEFVQDLGEAARAVPAPLKRLAGRVIGLGFLPEHVRSHQVDSRAVTVDTLQ</sequence>